<gene>
    <name evidence="1" type="ORF">RBSWK_00014</name>
</gene>
<protein>
    <submittedName>
        <fullName evidence="1">Uncharacterized protein</fullName>
    </submittedName>
</protein>
<proteinExistence type="predicted"/>
<reference evidence="1 2" key="1">
    <citation type="journal article" date="2013" name="Mar. Genomics">
        <title>Expression of sulfatases in Rhodopirellula baltica and the diversity of sulfatases in the genus Rhodopirellula.</title>
        <authorList>
            <person name="Wegner C.E."/>
            <person name="Richter-Heitmann T."/>
            <person name="Klindworth A."/>
            <person name="Klockow C."/>
            <person name="Richter M."/>
            <person name="Achstetter T."/>
            <person name="Glockner F.O."/>
            <person name="Harder J."/>
        </authorList>
    </citation>
    <scope>NUCLEOTIDE SEQUENCE [LARGE SCALE GENOMIC DNA]</scope>
    <source>
        <strain evidence="1 2">SWK14</strain>
    </source>
</reference>
<dbReference type="Proteomes" id="UP000010959">
    <property type="component" value="Unassembled WGS sequence"/>
</dbReference>
<evidence type="ECO:0000313" key="2">
    <source>
        <dbReference type="Proteomes" id="UP000010959"/>
    </source>
</evidence>
<dbReference type="EMBL" id="AMWG01000001">
    <property type="protein sequence ID" value="ELP35950.1"/>
    <property type="molecule type" value="Genomic_DNA"/>
</dbReference>
<dbReference type="AlphaFoldDB" id="L7CQ49"/>
<comment type="caution">
    <text evidence="1">The sequence shown here is derived from an EMBL/GenBank/DDBJ whole genome shotgun (WGS) entry which is preliminary data.</text>
</comment>
<evidence type="ECO:0000313" key="1">
    <source>
        <dbReference type="EMBL" id="ELP35950.1"/>
    </source>
</evidence>
<name>L7CQ49_RHOBT</name>
<sequence>MALTQQRPNWNLPQLVSRKIARRDLLLKPIQDGNRSSDIALKKSLLCHPVT</sequence>
<organism evidence="1 2">
    <name type="scientific">Rhodopirellula baltica SWK14</name>
    <dbReference type="NCBI Taxonomy" id="993516"/>
    <lineage>
        <taxon>Bacteria</taxon>
        <taxon>Pseudomonadati</taxon>
        <taxon>Planctomycetota</taxon>
        <taxon>Planctomycetia</taxon>
        <taxon>Pirellulales</taxon>
        <taxon>Pirellulaceae</taxon>
        <taxon>Rhodopirellula</taxon>
    </lineage>
</organism>
<accession>L7CQ49</accession>